<comment type="caution">
    <text evidence="2">The sequence shown here is derived from an EMBL/GenBank/DDBJ whole genome shotgun (WGS) entry which is preliminary data.</text>
</comment>
<accession>A0ABP1PRD1</accession>
<feature type="region of interest" description="Disordered" evidence="1">
    <location>
        <begin position="46"/>
        <end position="106"/>
    </location>
</feature>
<sequence>MLNQCPLLFTTKSNCDRHVARKHSNAVTITVGNVNESSEPILRGKLSAAVHKEPQEDVVDETEEDDEEDDDDDYDGMVSKSLNKDKVVSKVVKEEERDNPANASFR</sequence>
<evidence type="ECO:0000256" key="1">
    <source>
        <dbReference type="SAM" id="MobiDB-lite"/>
    </source>
</evidence>
<evidence type="ECO:0000313" key="3">
    <source>
        <dbReference type="Proteomes" id="UP001642540"/>
    </source>
</evidence>
<keyword evidence="3" id="KW-1185">Reference proteome</keyword>
<gene>
    <name evidence="2" type="ORF">ODALV1_LOCUS1028</name>
</gene>
<evidence type="ECO:0008006" key="4">
    <source>
        <dbReference type="Google" id="ProtNLM"/>
    </source>
</evidence>
<reference evidence="2 3" key="1">
    <citation type="submission" date="2024-08" db="EMBL/GenBank/DDBJ databases">
        <authorList>
            <person name="Cucini C."/>
            <person name="Frati F."/>
        </authorList>
    </citation>
    <scope>NUCLEOTIDE SEQUENCE [LARGE SCALE GENOMIC DNA]</scope>
</reference>
<dbReference type="Proteomes" id="UP001642540">
    <property type="component" value="Unassembled WGS sequence"/>
</dbReference>
<evidence type="ECO:0000313" key="2">
    <source>
        <dbReference type="EMBL" id="CAL8070006.1"/>
    </source>
</evidence>
<feature type="compositionally biased region" description="Acidic residues" evidence="1">
    <location>
        <begin position="56"/>
        <end position="75"/>
    </location>
</feature>
<feature type="compositionally biased region" description="Basic and acidic residues" evidence="1">
    <location>
        <begin position="82"/>
        <end position="99"/>
    </location>
</feature>
<protein>
    <recommendedName>
        <fullName evidence="4">C2H2-type domain-containing protein</fullName>
    </recommendedName>
</protein>
<name>A0ABP1PRD1_9HEXA</name>
<dbReference type="EMBL" id="CAXLJM020000004">
    <property type="protein sequence ID" value="CAL8070006.1"/>
    <property type="molecule type" value="Genomic_DNA"/>
</dbReference>
<organism evidence="2 3">
    <name type="scientific">Orchesella dallaii</name>
    <dbReference type="NCBI Taxonomy" id="48710"/>
    <lineage>
        <taxon>Eukaryota</taxon>
        <taxon>Metazoa</taxon>
        <taxon>Ecdysozoa</taxon>
        <taxon>Arthropoda</taxon>
        <taxon>Hexapoda</taxon>
        <taxon>Collembola</taxon>
        <taxon>Entomobryomorpha</taxon>
        <taxon>Entomobryoidea</taxon>
        <taxon>Orchesellidae</taxon>
        <taxon>Orchesellinae</taxon>
        <taxon>Orchesella</taxon>
    </lineage>
</organism>
<proteinExistence type="predicted"/>